<dbReference type="Pfam" id="PF09479">
    <property type="entry name" value="Flg_new"/>
    <property type="match status" value="2"/>
</dbReference>
<dbReference type="Proteomes" id="UP000322025">
    <property type="component" value="Unassembled WGS sequence"/>
</dbReference>
<accession>A0A5M9I3M4</accession>
<comment type="caution">
    <text evidence="2">The sequence shown here is derived from an EMBL/GenBank/DDBJ whole genome shotgun (WGS) entry which is preliminary data.</text>
</comment>
<dbReference type="CDD" id="cd19958">
    <property type="entry name" value="pyocin_knob"/>
    <property type="match status" value="1"/>
</dbReference>
<dbReference type="EMBL" id="VMSO01000004">
    <property type="protein sequence ID" value="KAA8502012.1"/>
    <property type="molecule type" value="Genomic_DNA"/>
</dbReference>
<evidence type="ECO:0000313" key="2">
    <source>
        <dbReference type="EMBL" id="KAA8502012.1"/>
    </source>
</evidence>
<gene>
    <name evidence="2" type="ORF">FNY66_04495</name>
</gene>
<proteinExistence type="predicted"/>
<reference evidence="2" key="1">
    <citation type="submission" date="2019-07" db="EMBL/GenBank/DDBJ databases">
        <authorList>
            <person name="Wongkuna S."/>
            <person name="Scaria J."/>
        </authorList>
    </citation>
    <scope>NUCLEOTIDE SEQUENCE [LARGE SCALE GENOMIC DNA]</scope>
    <source>
        <strain evidence="2">SW178</strain>
    </source>
</reference>
<evidence type="ECO:0000256" key="1">
    <source>
        <dbReference type="ARBA" id="ARBA00004196"/>
    </source>
</evidence>
<dbReference type="OrthoDB" id="9806464at2"/>
<sequence>MAKIYGNTVGTANSKFRVVCEYSYADQNNGYYKVSYKFYVQVTTGNFYGSNLTSSWGKTFSINGTGTYGTSSTYTKNVAYGAKFTLGSTASAQYTASQTYKSQISGSTAICTIPTKTYTITYNANGGSGAPGKQTKTYGKTLKLSTTKPTRTGYTFQGWGTSATGSVVYAAGANYTANASDTLYAIWKANTYTVKYDANGGTGAPANQTKTYGVTLKLSTAKPTRTNYNFLGWGTSAASTTVAYAPGADYTGNSAITLYAIWELAYSEPIVTGLAADRCTASGTLAEDGQYAKVVFNWQIDAVNSGGLASVVIQWKRPTDTGWSSVTAVSGGAATSGTVSKVVGNNALDTEYDYDIQIVVTDAKGNATYSIVLPAMKYIIDFLSGGNGVRIGGPASRIGFRDQFNTVFSNGCANVNFTAEDILDPNTTLESLIMTNVNTPNTGYMYIHTMFYEEKSVGANRAQCAIPYNSNGSIYHRYYYNGAWSTWKRHVNQDDTQELLWEGVLYMNATQSIKLPKSWLDFPNGIVLMWSAYEDGQAYDYQWNTNFLPKQQLDQNRGGYSFLLVGTNNWLGWKYLYFESDNVTISGNENNSTSNISGAGATWNNNHFVLRRVYGV</sequence>
<dbReference type="NCBIfam" id="TIGR02543">
    <property type="entry name" value="List_Bact_rpt"/>
    <property type="match status" value="1"/>
</dbReference>
<dbReference type="InterPro" id="IPR042229">
    <property type="entry name" value="Listeria/Bacterioides_rpt_sf"/>
</dbReference>
<name>A0A5M9I3M4_9FIRM</name>
<dbReference type="GO" id="GO:0030313">
    <property type="term" value="C:cell envelope"/>
    <property type="evidence" value="ECO:0007669"/>
    <property type="project" value="UniProtKB-SubCell"/>
</dbReference>
<protein>
    <submittedName>
        <fullName evidence="2">InlB B-repeat-containing protein</fullName>
    </submittedName>
</protein>
<comment type="subcellular location">
    <subcellularLocation>
        <location evidence="1">Cell envelope</location>
    </subcellularLocation>
</comment>
<organism evidence="2 3">
    <name type="scientific">Mediterraneibacter catenae</name>
    <dbReference type="NCBI Taxonomy" id="2594882"/>
    <lineage>
        <taxon>Bacteria</taxon>
        <taxon>Bacillati</taxon>
        <taxon>Bacillota</taxon>
        <taxon>Clostridia</taxon>
        <taxon>Lachnospirales</taxon>
        <taxon>Lachnospiraceae</taxon>
        <taxon>Mediterraneibacter</taxon>
    </lineage>
</organism>
<dbReference type="Gene3D" id="2.60.40.4270">
    <property type="entry name" value="Listeria-Bacteroides repeat domain"/>
    <property type="match status" value="2"/>
</dbReference>
<keyword evidence="3" id="KW-1185">Reference proteome</keyword>
<evidence type="ECO:0000313" key="3">
    <source>
        <dbReference type="Proteomes" id="UP000322025"/>
    </source>
</evidence>
<dbReference type="RefSeq" id="WP_150310406.1">
    <property type="nucleotide sequence ID" value="NZ_VMSO01000004.1"/>
</dbReference>
<dbReference type="InterPro" id="IPR013378">
    <property type="entry name" value="InlB-like_B-rpt"/>
</dbReference>
<dbReference type="AlphaFoldDB" id="A0A5M9I3M4"/>